<keyword evidence="4" id="KW-1185">Reference proteome</keyword>
<feature type="transmembrane region" description="Helical" evidence="2">
    <location>
        <begin position="12"/>
        <end position="34"/>
    </location>
</feature>
<proteinExistence type="predicted"/>
<gene>
    <name evidence="3" type="ORF">HQN59_15560</name>
</gene>
<accession>A0A7Y6NPX0</accession>
<dbReference type="EMBL" id="JABWMJ010000007">
    <property type="protein sequence ID" value="NUZ07180.1"/>
    <property type="molecule type" value="Genomic_DNA"/>
</dbReference>
<reference evidence="3 4" key="1">
    <citation type="submission" date="2020-06" db="EMBL/GenBank/DDBJ databases">
        <title>Schlegella sp. ID0723 isolated from air conditioner.</title>
        <authorList>
            <person name="Kim D.Y."/>
            <person name="Kim D.-U."/>
        </authorList>
    </citation>
    <scope>NUCLEOTIDE SEQUENCE [LARGE SCALE GENOMIC DNA]</scope>
    <source>
        <strain evidence="3 4">ID0723</strain>
    </source>
</reference>
<evidence type="ECO:0000256" key="2">
    <source>
        <dbReference type="SAM" id="Phobius"/>
    </source>
</evidence>
<feature type="compositionally biased region" description="Gly residues" evidence="1">
    <location>
        <begin position="249"/>
        <end position="264"/>
    </location>
</feature>
<dbReference type="Proteomes" id="UP000529637">
    <property type="component" value="Unassembled WGS sequence"/>
</dbReference>
<evidence type="ECO:0000313" key="3">
    <source>
        <dbReference type="EMBL" id="NUZ07180.1"/>
    </source>
</evidence>
<protein>
    <submittedName>
        <fullName evidence="3">Uncharacterized protein</fullName>
    </submittedName>
</protein>
<feature type="region of interest" description="Disordered" evidence="1">
    <location>
        <begin position="237"/>
        <end position="264"/>
    </location>
</feature>
<organism evidence="3 4">
    <name type="scientific">Piscinibacter koreensis</name>
    <dbReference type="NCBI Taxonomy" id="2742824"/>
    <lineage>
        <taxon>Bacteria</taxon>
        <taxon>Pseudomonadati</taxon>
        <taxon>Pseudomonadota</taxon>
        <taxon>Betaproteobacteria</taxon>
        <taxon>Burkholderiales</taxon>
        <taxon>Sphaerotilaceae</taxon>
        <taxon>Piscinibacter</taxon>
    </lineage>
</organism>
<comment type="caution">
    <text evidence="3">The sequence shown here is derived from an EMBL/GenBank/DDBJ whole genome shotgun (WGS) entry which is preliminary data.</text>
</comment>
<keyword evidence="2" id="KW-0812">Transmembrane</keyword>
<keyword evidence="2" id="KW-0472">Membrane</keyword>
<dbReference type="RefSeq" id="WP_176070035.1">
    <property type="nucleotide sequence ID" value="NZ_JABWMJ010000007.1"/>
</dbReference>
<feature type="transmembrane region" description="Helical" evidence="2">
    <location>
        <begin position="40"/>
        <end position="61"/>
    </location>
</feature>
<name>A0A7Y6NPX0_9BURK</name>
<evidence type="ECO:0000256" key="1">
    <source>
        <dbReference type="SAM" id="MobiDB-lite"/>
    </source>
</evidence>
<sequence>MTPAARLLLRRAAAWRALLLGMAVLMLVGAVVMGARPRPWWFALGAVVLVGAGALTAWVRWQRERVIRERTLPAFLKRKLREQHPHLDGADCDLVERGFRQFFLACARSDRAFVAMPSRAVDTFWHAFILHTRAYAEWCDLALGRFLHHTPAEALGARASDNDGLRRAWYWSCKDESIDPRKPSRLPLLFALDRKLAIAGGFVYVTDCRDILAKSAAGGSDGAVYCGTSFGDDGFSGDADSFGGAESSDGGGGDGDGGSGCGGD</sequence>
<dbReference type="AlphaFoldDB" id="A0A7Y6NPX0"/>
<keyword evidence="2" id="KW-1133">Transmembrane helix</keyword>
<evidence type="ECO:0000313" key="4">
    <source>
        <dbReference type="Proteomes" id="UP000529637"/>
    </source>
</evidence>
<feature type="compositionally biased region" description="Low complexity" evidence="1">
    <location>
        <begin position="237"/>
        <end position="248"/>
    </location>
</feature>